<sequence length="218" mass="24921">MKNKLSDLNDEELAWLEENHRMVISEYHAAFCAQFNRCDVSATNLHSLRKRKGWKTGRTGQFPKGNKPYNKGKPHPARGRAAETQFKKGHKPHNTNYLGHERVSKEGYVEISVDEVNPHTGFERRYVLKHRWLWEKKHGSVPKGKALKCLDGDKTNCDPSNWEAIPRALLPRLNGGKAKRTVAFDDAPDELKPVILSAAKLEHAVREKRKGDQRGKDQ</sequence>
<dbReference type="Proteomes" id="UP000258927">
    <property type="component" value="Chromosome"/>
</dbReference>
<dbReference type="KEGG" id="mmyr:MXMO3_01754"/>
<organism evidence="3 4">
    <name type="scientific">Maritalea myrionectae</name>
    <dbReference type="NCBI Taxonomy" id="454601"/>
    <lineage>
        <taxon>Bacteria</taxon>
        <taxon>Pseudomonadati</taxon>
        <taxon>Pseudomonadota</taxon>
        <taxon>Alphaproteobacteria</taxon>
        <taxon>Hyphomicrobiales</taxon>
        <taxon>Devosiaceae</taxon>
        <taxon>Maritalea</taxon>
    </lineage>
</organism>
<feature type="domain" description="HNH nuclease" evidence="2">
    <location>
        <begin position="128"/>
        <end position="167"/>
    </location>
</feature>
<dbReference type="InterPro" id="IPR003615">
    <property type="entry name" value="HNH_nuc"/>
</dbReference>
<dbReference type="InterPro" id="IPR044925">
    <property type="entry name" value="His-Me_finger_sf"/>
</dbReference>
<dbReference type="EMBL" id="CP021330">
    <property type="protein sequence ID" value="AVX04279.1"/>
    <property type="molecule type" value="Genomic_DNA"/>
</dbReference>
<evidence type="ECO:0000313" key="4">
    <source>
        <dbReference type="Proteomes" id="UP000258927"/>
    </source>
</evidence>
<proteinExistence type="predicted"/>
<dbReference type="SUPFAM" id="SSF54060">
    <property type="entry name" value="His-Me finger endonucleases"/>
    <property type="match status" value="1"/>
</dbReference>
<dbReference type="AlphaFoldDB" id="A0A2R4MEJ5"/>
<name>A0A2R4MEJ5_9HYPH</name>
<evidence type="ECO:0000313" key="3">
    <source>
        <dbReference type="EMBL" id="AVX04279.1"/>
    </source>
</evidence>
<accession>A0A2R4MEJ5</accession>
<gene>
    <name evidence="3" type="ORF">MXMO3_01754</name>
</gene>
<keyword evidence="4" id="KW-1185">Reference proteome</keyword>
<dbReference type="Pfam" id="PF13392">
    <property type="entry name" value="HNH_3"/>
    <property type="match status" value="1"/>
</dbReference>
<reference evidence="3 4" key="1">
    <citation type="submission" date="2017-05" db="EMBL/GenBank/DDBJ databases">
        <title>Genome Analysis of Maritalea myrionectae HL2708#5.</title>
        <authorList>
            <consortium name="Cotde Inc.-PKNU"/>
            <person name="Jang D."/>
            <person name="Oh H.-M."/>
        </authorList>
    </citation>
    <scope>NUCLEOTIDE SEQUENCE [LARGE SCALE GENOMIC DNA]</scope>
    <source>
        <strain evidence="3 4">HL2708#5</strain>
    </source>
</reference>
<protein>
    <recommendedName>
        <fullName evidence="2">HNH nuclease domain-containing protein</fullName>
    </recommendedName>
</protein>
<feature type="region of interest" description="Disordered" evidence="1">
    <location>
        <begin position="54"/>
        <end position="78"/>
    </location>
</feature>
<dbReference type="RefSeq" id="WP_117395615.1">
    <property type="nucleotide sequence ID" value="NZ_CP021330.1"/>
</dbReference>
<evidence type="ECO:0000256" key="1">
    <source>
        <dbReference type="SAM" id="MobiDB-lite"/>
    </source>
</evidence>
<evidence type="ECO:0000259" key="2">
    <source>
        <dbReference type="Pfam" id="PF13392"/>
    </source>
</evidence>